<dbReference type="PROSITE" id="PS01327">
    <property type="entry name" value="MSCL"/>
    <property type="match status" value="1"/>
</dbReference>
<dbReference type="GO" id="GO:0008381">
    <property type="term" value="F:mechanosensitive monoatomic ion channel activity"/>
    <property type="evidence" value="ECO:0007669"/>
    <property type="project" value="UniProtKB-UniRule"/>
</dbReference>
<dbReference type="EMBL" id="QXDL01000358">
    <property type="protein sequence ID" value="RIH75404.1"/>
    <property type="molecule type" value="Genomic_DNA"/>
</dbReference>
<dbReference type="PANTHER" id="PTHR30266:SF2">
    <property type="entry name" value="LARGE-CONDUCTANCE MECHANOSENSITIVE CHANNEL"/>
    <property type="match status" value="1"/>
</dbReference>
<dbReference type="Pfam" id="PF01741">
    <property type="entry name" value="MscL"/>
    <property type="match status" value="1"/>
</dbReference>
<dbReference type="InterPro" id="IPR001185">
    <property type="entry name" value="MS_channel"/>
</dbReference>
<dbReference type="InterPro" id="IPR019823">
    <property type="entry name" value="Mechanosensitive_channel_CS"/>
</dbReference>
<comment type="caution">
    <text evidence="11">The sequence shown here is derived from an EMBL/GenBank/DDBJ whole genome shotgun (WGS) entry which is preliminary data.</text>
</comment>
<evidence type="ECO:0000256" key="1">
    <source>
        <dbReference type="ARBA" id="ARBA00004651"/>
    </source>
</evidence>
<evidence type="ECO:0000256" key="10">
    <source>
        <dbReference type="HAMAP-Rule" id="MF_00115"/>
    </source>
</evidence>
<keyword evidence="8 10" id="KW-0472">Membrane</keyword>
<protein>
    <recommendedName>
        <fullName evidence="10">Large-conductance mechanosensitive channel</fullName>
    </recommendedName>
</protein>
<evidence type="ECO:0000256" key="7">
    <source>
        <dbReference type="ARBA" id="ARBA00023065"/>
    </source>
</evidence>
<dbReference type="Proteomes" id="UP000265715">
    <property type="component" value="Unassembled WGS sequence"/>
</dbReference>
<evidence type="ECO:0000256" key="4">
    <source>
        <dbReference type="ARBA" id="ARBA00022475"/>
    </source>
</evidence>
<comment type="subunit">
    <text evidence="10">Homopentamer.</text>
</comment>
<dbReference type="InterPro" id="IPR037673">
    <property type="entry name" value="MSC/AndL"/>
</dbReference>
<feature type="transmembrane region" description="Helical" evidence="10">
    <location>
        <begin position="12"/>
        <end position="31"/>
    </location>
</feature>
<evidence type="ECO:0000256" key="9">
    <source>
        <dbReference type="ARBA" id="ARBA00023303"/>
    </source>
</evidence>
<comment type="subcellular location">
    <subcellularLocation>
        <location evidence="1 10">Cell membrane</location>
        <topology evidence="1 10">Multi-pass membrane protein</topology>
    </subcellularLocation>
</comment>
<keyword evidence="6 10" id="KW-1133">Transmembrane helix</keyword>
<dbReference type="InterPro" id="IPR036019">
    <property type="entry name" value="MscL_channel"/>
</dbReference>
<comment type="function">
    <text evidence="10">Channel that opens in response to stretch forces in the membrane lipid bilayer. May participate in the regulation of osmotic pressure changes within the cell.</text>
</comment>
<evidence type="ECO:0000256" key="5">
    <source>
        <dbReference type="ARBA" id="ARBA00022692"/>
    </source>
</evidence>
<keyword evidence="4 10" id="KW-1003">Cell membrane</keyword>
<sequence>MLKGFRDFIFRGNVVDLAVAVVIGAAFSAVVDSLVKDIITPVIGLIGGQPDFSSIRIGANAQGEGGVAVGNFINALISFTIKAAVIYFAIVVPMKRLTDLLKRKEVPAGPPVPSEDIILLREIRDALKNRNS</sequence>
<gene>
    <name evidence="10 11" type="primary">mscL</name>
    <name evidence="11" type="ORF">Mterra_03983</name>
</gene>
<dbReference type="SUPFAM" id="SSF81330">
    <property type="entry name" value="Gated mechanosensitive channel"/>
    <property type="match status" value="1"/>
</dbReference>
<dbReference type="RefSeq" id="WP_119316796.1">
    <property type="nucleotide sequence ID" value="NZ_QXDL01000358.1"/>
</dbReference>
<dbReference type="GO" id="GO:0005886">
    <property type="term" value="C:plasma membrane"/>
    <property type="evidence" value="ECO:0007669"/>
    <property type="project" value="UniProtKB-SubCell"/>
</dbReference>
<keyword evidence="5 10" id="KW-0812">Transmembrane</keyword>
<evidence type="ECO:0000313" key="11">
    <source>
        <dbReference type="EMBL" id="RIH75404.1"/>
    </source>
</evidence>
<keyword evidence="7 10" id="KW-0406">Ion transport</keyword>
<proteinExistence type="inferred from homology"/>
<evidence type="ECO:0000256" key="8">
    <source>
        <dbReference type="ARBA" id="ARBA00023136"/>
    </source>
</evidence>
<dbReference type="OrthoDB" id="9810350at2"/>
<feature type="transmembrane region" description="Helical" evidence="10">
    <location>
        <begin position="72"/>
        <end position="94"/>
    </location>
</feature>
<keyword evidence="3 10" id="KW-0813">Transport</keyword>
<dbReference type="Gene3D" id="1.10.1200.120">
    <property type="entry name" value="Large-conductance mechanosensitive channel, MscL, domain 1"/>
    <property type="match status" value="1"/>
</dbReference>
<evidence type="ECO:0000256" key="6">
    <source>
        <dbReference type="ARBA" id="ARBA00022989"/>
    </source>
</evidence>
<accession>A0A399DSZ9</accession>
<keyword evidence="9 10" id="KW-0407">Ion channel</keyword>
<evidence type="ECO:0000256" key="3">
    <source>
        <dbReference type="ARBA" id="ARBA00022448"/>
    </source>
</evidence>
<dbReference type="AlphaFoldDB" id="A0A399DSZ9"/>
<dbReference type="PANTHER" id="PTHR30266">
    <property type="entry name" value="MECHANOSENSITIVE CHANNEL MSCL"/>
    <property type="match status" value="1"/>
</dbReference>
<comment type="similarity">
    <text evidence="2 10">Belongs to the MscL family.</text>
</comment>
<name>A0A399DSZ9_9DEIN</name>
<dbReference type="HAMAP" id="MF_00115">
    <property type="entry name" value="MscL"/>
    <property type="match status" value="1"/>
</dbReference>
<dbReference type="NCBIfam" id="TIGR00220">
    <property type="entry name" value="mscL"/>
    <property type="match status" value="1"/>
</dbReference>
<evidence type="ECO:0000256" key="2">
    <source>
        <dbReference type="ARBA" id="ARBA00007254"/>
    </source>
</evidence>
<organism evidence="11 12">
    <name type="scientific">Calidithermus terrae</name>
    <dbReference type="NCBI Taxonomy" id="1408545"/>
    <lineage>
        <taxon>Bacteria</taxon>
        <taxon>Thermotogati</taxon>
        <taxon>Deinococcota</taxon>
        <taxon>Deinococci</taxon>
        <taxon>Thermales</taxon>
        <taxon>Thermaceae</taxon>
        <taxon>Calidithermus</taxon>
    </lineage>
</organism>
<evidence type="ECO:0000313" key="12">
    <source>
        <dbReference type="Proteomes" id="UP000265715"/>
    </source>
</evidence>
<keyword evidence="12" id="KW-1185">Reference proteome</keyword>
<reference evidence="11 12" key="1">
    <citation type="submission" date="2018-08" db="EMBL/GenBank/DDBJ databases">
        <title>Meiothermus terrae DSM 26712 genome sequencing project.</title>
        <authorList>
            <person name="Da Costa M.S."/>
            <person name="Albuquerque L."/>
            <person name="Raposo P."/>
            <person name="Froufe H.J.C."/>
            <person name="Barroso C.S."/>
            <person name="Egas C."/>
        </authorList>
    </citation>
    <scope>NUCLEOTIDE SEQUENCE [LARGE SCALE GENOMIC DNA]</scope>
    <source>
        <strain evidence="11 12">DSM 26712</strain>
    </source>
</reference>